<protein>
    <submittedName>
        <fullName evidence="3">Retrovirus-related Pol polyprotein from transposon RE1</fullName>
    </submittedName>
</protein>
<reference evidence="3 4" key="1">
    <citation type="journal article" date="2018" name="PLoS Genet.">
        <title>Population sequencing reveals clonal diversity and ancestral inbreeding in the grapevine cultivar Chardonnay.</title>
        <authorList>
            <person name="Roach M.J."/>
            <person name="Johnson D.L."/>
            <person name="Bohlmann J."/>
            <person name="van Vuuren H.J."/>
            <person name="Jones S.J."/>
            <person name="Pretorius I.S."/>
            <person name="Schmidt S.A."/>
            <person name="Borneman A.R."/>
        </authorList>
    </citation>
    <scope>NUCLEOTIDE SEQUENCE [LARGE SCALE GENOMIC DNA]</scope>
    <source>
        <strain evidence="4">cv. Chardonnay</strain>
        <tissue evidence="3">Leaf</tissue>
    </source>
</reference>
<feature type="region of interest" description="Disordered" evidence="1">
    <location>
        <begin position="38"/>
        <end position="104"/>
    </location>
</feature>
<accession>A0A438GXF3</accession>
<evidence type="ECO:0000256" key="1">
    <source>
        <dbReference type="SAM" id="MobiDB-lite"/>
    </source>
</evidence>
<evidence type="ECO:0000313" key="3">
    <source>
        <dbReference type="EMBL" id="RVW76890.1"/>
    </source>
</evidence>
<feature type="domain" description="Reverse transcriptase Ty1/copia-type" evidence="2">
    <location>
        <begin position="155"/>
        <end position="262"/>
    </location>
</feature>
<dbReference type="Pfam" id="PF07727">
    <property type="entry name" value="RVT_2"/>
    <property type="match status" value="1"/>
</dbReference>
<sequence>MSNFLKTLFLYHSPISSSSSHLIAHSQLASTVQTLTISNGSLNTPPQRDSSCQHPSQNAQPVDRPSSPIDRLPLEPHNSKTSSTSTTSPSTHQNTHPMNTRAKNNIHKPLTKMNLTAVISQPSDIEPHTINQALTDPKWRQAMNDEFDALVRNGNWELVPSTFMQNLVGCKWVFRIKRLPDGSIDKYKARLVAKSFHQRPSVDYHDTFSPVIKLTTIRLVLSLAVSKGWQLQQLDVNNAFLQGHLSEDVYMTQPPVFVDKDNPTHMQIKEGYIWTQARPTGLVS</sequence>
<name>A0A438GXF3_VITVI</name>
<proteinExistence type="predicted"/>
<comment type="caution">
    <text evidence="3">The sequence shown here is derived from an EMBL/GenBank/DDBJ whole genome shotgun (WGS) entry which is preliminary data.</text>
</comment>
<dbReference type="SUPFAM" id="SSF56672">
    <property type="entry name" value="DNA/RNA polymerases"/>
    <property type="match status" value="1"/>
</dbReference>
<dbReference type="InterPro" id="IPR043502">
    <property type="entry name" value="DNA/RNA_pol_sf"/>
</dbReference>
<evidence type="ECO:0000313" key="4">
    <source>
        <dbReference type="Proteomes" id="UP000288805"/>
    </source>
</evidence>
<dbReference type="InterPro" id="IPR013103">
    <property type="entry name" value="RVT_2"/>
</dbReference>
<gene>
    <name evidence="3" type="primary">RE1_3256</name>
    <name evidence="3" type="ORF">CK203_051573</name>
</gene>
<dbReference type="Proteomes" id="UP000288805">
    <property type="component" value="Unassembled WGS sequence"/>
</dbReference>
<organism evidence="3 4">
    <name type="scientific">Vitis vinifera</name>
    <name type="common">Grape</name>
    <dbReference type="NCBI Taxonomy" id="29760"/>
    <lineage>
        <taxon>Eukaryota</taxon>
        <taxon>Viridiplantae</taxon>
        <taxon>Streptophyta</taxon>
        <taxon>Embryophyta</taxon>
        <taxon>Tracheophyta</taxon>
        <taxon>Spermatophyta</taxon>
        <taxon>Magnoliopsida</taxon>
        <taxon>eudicotyledons</taxon>
        <taxon>Gunneridae</taxon>
        <taxon>Pentapetalae</taxon>
        <taxon>rosids</taxon>
        <taxon>Vitales</taxon>
        <taxon>Vitaceae</taxon>
        <taxon>Viteae</taxon>
        <taxon>Vitis</taxon>
    </lineage>
</organism>
<feature type="compositionally biased region" description="Polar residues" evidence="1">
    <location>
        <begin position="38"/>
        <end position="60"/>
    </location>
</feature>
<dbReference type="AlphaFoldDB" id="A0A438GXF3"/>
<feature type="compositionally biased region" description="Low complexity" evidence="1">
    <location>
        <begin position="79"/>
        <end position="97"/>
    </location>
</feature>
<dbReference type="EMBL" id="QGNW01000321">
    <property type="protein sequence ID" value="RVW76890.1"/>
    <property type="molecule type" value="Genomic_DNA"/>
</dbReference>
<evidence type="ECO:0000259" key="2">
    <source>
        <dbReference type="Pfam" id="PF07727"/>
    </source>
</evidence>